<name>A0A7C9VJX6_9BRAD</name>
<keyword evidence="2" id="KW-1185">Reference proteome</keyword>
<dbReference type="Proteomes" id="UP000480266">
    <property type="component" value="Unassembled WGS sequence"/>
</dbReference>
<comment type="caution">
    <text evidence="1">The sequence shown here is derived from an EMBL/GenBank/DDBJ whole genome shotgun (WGS) entry which is preliminary data.</text>
</comment>
<evidence type="ECO:0000313" key="2">
    <source>
        <dbReference type="Proteomes" id="UP000480266"/>
    </source>
</evidence>
<protein>
    <submittedName>
        <fullName evidence="1">Sulfite exporter TauE/SafE family protein</fullName>
    </submittedName>
</protein>
<feature type="non-terminal residue" evidence="1">
    <location>
        <position position="33"/>
    </location>
</feature>
<proteinExistence type="predicted"/>
<dbReference type="EMBL" id="JAAMRR010000815">
    <property type="protein sequence ID" value="NGX96650.1"/>
    <property type="molecule type" value="Genomic_DNA"/>
</dbReference>
<organism evidence="1 2">
    <name type="scientific">Candidatus Afipia apatlaquensis</name>
    <dbReference type="NCBI Taxonomy" id="2712852"/>
    <lineage>
        <taxon>Bacteria</taxon>
        <taxon>Pseudomonadati</taxon>
        <taxon>Pseudomonadota</taxon>
        <taxon>Alphaproteobacteria</taxon>
        <taxon>Hyphomicrobiales</taxon>
        <taxon>Nitrobacteraceae</taxon>
        <taxon>Afipia</taxon>
    </lineage>
</organism>
<sequence>MSSSLSDPFLLIVIAAVFLLAGFVKGTIGMGLP</sequence>
<evidence type="ECO:0000313" key="1">
    <source>
        <dbReference type="EMBL" id="NGX96650.1"/>
    </source>
</evidence>
<accession>A0A7C9VJX6</accession>
<reference evidence="1" key="1">
    <citation type="submission" date="2020-02" db="EMBL/GenBank/DDBJ databases">
        <title>Draft genome sequence of Candidatus Afipia apatlaquensis IBT-C3, a potential strain for decolorization of textile dyes.</title>
        <authorList>
            <person name="Sanchez-Reyes A."/>
            <person name="Breton-Deval L."/>
            <person name="Mangelson H."/>
            <person name="Sanchez-Flores A."/>
        </authorList>
    </citation>
    <scope>NUCLEOTIDE SEQUENCE [LARGE SCALE GENOMIC DNA]</scope>
    <source>
        <strain evidence="1">IBT-C3</strain>
    </source>
</reference>
<dbReference type="AlphaFoldDB" id="A0A7C9VJX6"/>
<gene>
    <name evidence="1" type="ORF">G4V63_15960</name>
</gene>